<dbReference type="EMBL" id="OZ034815">
    <property type="protein sequence ID" value="CAL1371932.1"/>
    <property type="molecule type" value="Genomic_DNA"/>
</dbReference>
<name>A0AAV2DF86_9ROSI</name>
<gene>
    <name evidence="2" type="ORF">LTRI10_LOCUS13967</name>
</gene>
<proteinExistence type="predicted"/>
<reference evidence="2 3" key="1">
    <citation type="submission" date="2024-04" db="EMBL/GenBank/DDBJ databases">
        <authorList>
            <person name="Fracassetti M."/>
        </authorList>
    </citation>
    <scope>NUCLEOTIDE SEQUENCE [LARGE SCALE GENOMIC DNA]</scope>
</reference>
<evidence type="ECO:0000256" key="1">
    <source>
        <dbReference type="SAM" id="MobiDB-lite"/>
    </source>
</evidence>
<sequence>MRGGASIPISPGVGQIPDHQSPRDHRDSRGHHISPDRGNSSSSSLSTSPCRGMLLHHSRDLSSSQVQPLPPQCRMIRWLNCGNWWVLSPVLVLPPWPSEYSLACILPDGQVELANDGGHIRRVHGHHLKL</sequence>
<dbReference type="AlphaFoldDB" id="A0AAV2DF86"/>
<keyword evidence="3" id="KW-1185">Reference proteome</keyword>
<feature type="region of interest" description="Disordered" evidence="1">
    <location>
        <begin position="1"/>
        <end position="51"/>
    </location>
</feature>
<evidence type="ECO:0000313" key="2">
    <source>
        <dbReference type="EMBL" id="CAL1371932.1"/>
    </source>
</evidence>
<protein>
    <submittedName>
        <fullName evidence="2">Uncharacterized protein</fullName>
    </submittedName>
</protein>
<evidence type="ECO:0000313" key="3">
    <source>
        <dbReference type="Proteomes" id="UP001497516"/>
    </source>
</evidence>
<dbReference type="Proteomes" id="UP001497516">
    <property type="component" value="Chromosome 2"/>
</dbReference>
<organism evidence="2 3">
    <name type="scientific">Linum trigynum</name>
    <dbReference type="NCBI Taxonomy" id="586398"/>
    <lineage>
        <taxon>Eukaryota</taxon>
        <taxon>Viridiplantae</taxon>
        <taxon>Streptophyta</taxon>
        <taxon>Embryophyta</taxon>
        <taxon>Tracheophyta</taxon>
        <taxon>Spermatophyta</taxon>
        <taxon>Magnoliopsida</taxon>
        <taxon>eudicotyledons</taxon>
        <taxon>Gunneridae</taxon>
        <taxon>Pentapetalae</taxon>
        <taxon>rosids</taxon>
        <taxon>fabids</taxon>
        <taxon>Malpighiales</taxon>
        <taxon>Linaceae</taxon>
        <taxon>Linum</taxon>
    </lineage>
</organism>
<accession>A0AAV2DF86</accession>